<evidence type="ECO:0000256" key="10">
    <source>
        <dbReference type="SAM" id="MobiDB-lite"/>
    </source>
</evidence>
<dbReference type="OrthoDB" id="26094at2759"/>
<dbReference type="InterPro" id="IPR040450">
    <property type="entry name" value="TFIIF_beta_HTH"/>
</dbReference>
<dbReference type="Pfam" id="PF17683">
    <property type="entry name" value="TFIIF_beta_N"/>
    <property type="match status" value="1"/>
</dbReference>
<feature type="region of interest" description="Disordered" evidence="10">
    <location>
        <begin position="1"/>
        <end position="22"/>
    </location>
</feature>
<organism evidence="13 14">
    <name type="scientific">Cordyceps militaris</name>
    <name type="common">Caterpillar fungus</name>
    <name type="synonym">Clavaria militaris</name>
    <dbReference type="NCBI Taxonomy" id="73501"/>
    <lineage>
        <taxon>Eukaryota</taxon>
        <taxon>Fungi</taxon>
        <taxon>Dikarya</taxon>
        <taxon>Ascomycota</taxon>
        <taxon>Pezizomycotina</taxon>
        <taxon>Sordariomycetes</taxon>
        <taxon>Hypocreomycetidae</taxon>
        <taxon>Hypocreales</taxon>
        <taxon>Cordycipitaceae</taxon>
        <taxon>Cordyceps</taxon>
    </lineage>
</organism>
<evidence type="ECO:0000256" key="7">
    <source>
        <dbReference type="ARBA" id="ARBA00023242"/>
    </source>
</evidence>
<protein>
    <recommendedName>
        <fullName evidence="3">Transcription initiation factor IIF subunit beta</fullName>
    </recommendedName>
    <alternativeName>
        <fullName evidence="9">TFIIF medium subunit</fullName>
    </alternativeName>
    <alternativeName>
        <fullName evidence="8">TFIIF-beta</fullName>
    </alternativeName>
</protein>
<name>A0A2H4SKC1_CORMI</name>
<feature type="domain" description="TFIIF beta subunit N-terminal" evidence="12">
    <location>
        <begin position="45"/>
        <end position="216"/>
    </location>
</feature>
<evidence type="ECO:0000313" key="13">
    <source>
        <dbReference type="EMBL" id="ATY63540.1"/>
    </source>
</evidence>
<dbReference type="Gene3D" id="3.40.50.1000">
    <property type="entry name" value="HAD superfamily/HAD-like"/>
    <property type="match status" value="1"/>
</dbReference>
<feature type="domain" description="TFIIF beta subunit HTH" evidence="11">
    <location>
        <begin position="285"/>
        <end position="349"/>
    </location>
</feature>
<dbReference type="Pfam" id="PF12710">
    <property type="entry name" value="HAD"/>
    <property type="match status" value="1"/>
</dbReference>
<accession>A0A2H4SKC1</accession>
<dbReference type="VEuPathDB" id="FungiDB:CCM_06903"/>
<dbReference type="InterPro" id="IPR023214">
    <property type="entry name" value="HAD_sf"/>
</dbReference>
<evidence type="ECO:0000256" key="3">
    <source>
        <dbReference type="ARBA" id="ARBA00021453"/>
    </source>
</evidence>
<evidence type="ECO:0000259" key="12">
    <source>
        <dbReference type="Pfam" id="PF17683"/>
    </source>
</evidence>
<dbReference type="GO" id="GO:0003677">
    <property type="term" value="F:DNA binding"/>
    <property type="evidence" value="ECO:0007669"/>
    <property type="project" value="UniProtKB-KW"/>
</dbReference>
<evidence type="ECO:0000256" key="1">
    <source>
        <dbReference type="ARBA" id="ARBA00004123"/>
    </source>
</evidence>
<dbReference type="Proteomes" id="UP000323067">
    <property type="component" value="Chromosome vii"/>
</dbReference>
<evidence type="ECO:0000256" key="8">
    <source>
        <dbReference type="ARBA" id="ARBA00081473"/>
    </source>
</evidence>
<reference evidence="13 14" key="1">
    <citation type="journal article" date="2017" name="BMC Genomics">
        <title>Chromosome level assembly and secondary metabolite potential of the parasitic fungus Cordyceps militaris.</title>
        <authorList>
            <person name="Kramer G.J."/>
            <person name="Nodwell J.R."/>
        </authorList>
    </citation>
    <scope>NUCLEOTIDE SEQUENCE [LARGE SCALE GENOMIC DNA]</scope>
    <source>
        <strain evidence="13 14">ATCC 34164</strain>
    </source>
</reference>
<dbReference type="Pfam" id="PF02270">
    <property type="entry name" value="TFIIF_beta"/>
    <property type="match status" value="1"/>
</dbReference>
<evidence type="ECO:0000256" key="4">
    <source>
        <dbReference type="ARBA" id="ARBA00023015"/>
    </source>
</evidence>
<dbReference type="InterPro" id="IPR050849">
    <property type="entry name" value="HAD-like_hydrolase_phosphatase"/>
</dbReference>
<comment type="similarity">
    <text evidence="2">Belongs to the TFIIF beta subunit family.</text>
</comment>
<dbReference type="SUPFAM" id="SSF46785">
    <property type="entry name" value="Winged helix' DNA-binding domain"/>
    <property type="match status" value="1"/>
</dbReference>
<dbReference type="VEuPathDB" id="FungiDB:CCM_06904"/>
<evidence type="ECO:0000256" key="9">
    <source>
        <dbReference type="ARBA" id="ARBA00081863"/>
    </source>
</evidence>
<evidence type="ECO:0000256" key="5">
    <source>
        <dbReference type="ARBA" id="ARBA00023125"/>
    </source>
</evidence>
<gene>
    <name evidence="13" type="ORF">A9K55_008004</name>
</gene>
<dbReference type="SUPFAM" id="SSF56784">
    <property type="entry name" value="HAD-like"/>
    <property type="match status" value="1"/>
</dbReference>
<dbReference type="InterPro" id="IPR040504">
    <property type="entry name" value="TFIIF_beta_N"/>
</dbReference>
<evidence type="ECO:0000313" key="14">
    <source>
        <dbReference type="Proteomes" id="UP000323067"/>
    </source>
</evidence>
<dbReference type="PANTHER" id="PTHR28181:SF1">
    <property type="entry name" value="COLD TOLERANCE PROTEIN 1"/>
    <property type="match status" value="1"/>
</dbReference>
<proteinExistence type="inferred from homology"/>
<feature type="region of interest" description="Disordered" evidence="10">
    <location>
        <begin position="351"/>
        <end position="372"/>
    </location>
</feature>
<dbReference type="CDD" id="cd07980">
    <property type="entry name" value="TFIIF_beta"/>
    <property type="match status" value="1"/>
</dbReference>
<evidence type="ECO:0000256" key="6">
    <source>
        <dbReference type="ARBA" id="ARBA00023163"/>
    </source>
</evidence>
<dbReference type="InterPro" id="IPR036390">
    <property type="entry name" value="WH_DNA-bd_sf"/>
</dbReference>
<dbReference type="Gene3D" id="1.10.10.10">
    <property type="entry name" value="Winged helix-like DNA-binding domain superfamily/Winged helix DNA-binding domain"/>
    <property type="match status" value="1"/>
</dbReference>
<dbReference type="SUPFAM" id="SSF50916">
    <property type="entry name" value="Rap30/74 interaction domains"/>
    <property type="match status" value="1"/>
</dbReference>
<keyword evidence="6" id="KW-0804">Transcription</keyword>
<dbReference type="EMBL" id="CP023324">
    <property type="protein sequence ID" value="ATY63540.1"/>
    <property type="molecule type" value="Genomic_DNA"/>
</dbReference>
<keyword evidence="13" id="KW-0396">Initiation factor</keyword>
<keyword evidence="4" id="KW-0805">Transcription regulation</keyword>
<keyword evidence="7" id="KW-0539">Nucleus</keyword>
<dbReference type="InterPro" id="IPR036388">
    <property type="entry name" value="WH-like_DNA-bd_sf"/>
</dbReference>
<evidence type="ECO:0000256" key="2">
    <source>
        <dbReference type="ARBA" id="ARBA00009543"/>
    </source>
</evidence>
<dbReference type="VEuPathDB" id="FungiDB:A9K55_008004"/>
<feature type="compositionally biased region" description="Acidic residues" evidence="10">
    <location>
        <begin position="363"/>
        <end position="372"/>
    </location>
</feature>
<dbReference type="GO" id="GO:0006367">
    <property type="term" value="P:transcription initiation at RNA polymerase II promoter"/>
    <property type="evidence" value="ECO:0007669"/>
    <property type="project" value="InterPro"/>
</dbReference>
<dbReference type="FunFam" id="1.10.10.10:FF:000035">
    <property type="entry name" value="General transcription factor IIF subunit 2"/>
    <property type="match status" value="1"/>
</dbReference>
<comment type="subcellular location">
    <subcellularLocation>
        <location evidence="1">Nucleus</location>
    </subcellularLocation>
</comment>
<evidence type="ECO:0000259" key="11">
    <source>
        <dbReference type="Pfam" id="PF02270"/>
    </source>
</evidence>
<dbReference type="GO" id="GO:0003743">
    <property type="term" value="F:translation initiation factor activity"/>
    <property type="evidence" value="ECO:0007669"/>
    <property type="project" value="UniProtKB-KW"/>
</dbReference>
<dbReference type="InterPro" id="IPR011039">
    <property type="entry name" value="TFIIF_interaction"/>
</dbReference>
<sequence length="670" mass="73915">MADTGFVKPEAETGEPAPAVDDEDLFEDAGDLEFYDRSQGPTFETLYLARVPRYMWEAWQRLGERLKDDDEVQIGTLRTWNEPGVPDADGHIGPESTKLRMLLDPGCGEHHELPREYDLDVLERDVRNHFIFTEEDLPSYKAKNKARQDQINAGIPAHILRQKEAAAAAAAAAAGGGGPQRHTFDRKSRFQPYFRKAIPKKTKVFGKIHYDVRVEPRNTGEEERYLGQQLFQAEHSRAKLQIISRNTASSIINPGTAGAVGWAGNFIKNTPSLVKPKKGEIFKAARIPKNQLLDLIFDCFRLYQYWSMKALRQRTQQPDSYLRQVLEEVAVLNKSGPFANHYCLSDAYRDKGGNESREAAAETVDDGDDDEPDEMEDVAMLRTYSRALSKMHLVFDFDGTITTADTIAHLAGAAMAAQERRRGARLQPAWDALVQAYLGDLAAYTARFRPREAARTTPAQEALFLAGLRDVERASLRRVGEAALFQGLAAADLRRIGADAVRDGHVTLRQGFGALVRAARDNGWPVSVVSVNWSAAFIRGATAGLLREEDAVVANSAREDDGVLQGPDALGGELLVCAPDKARAMRRVHAGAGSGKLLYFGDATTDLTCLLEADAGVVLADGESALRTALKRLGVQVPHVSEAKGRIVWARSFDEVLESGFLRESPFLLE</sequence>
<dbReference type="GO" id="GO:0005634">
    <property type="term" value="C:nucleus"/>
    <property type="evidence" value="ECO:0007669"/>
    <property type="project" value="UniProtKB-SubCell"/>
</dbReference>
<dbReference type="PANTHER" id="PTHR28181">
    <property type="entry name" value="UPF0655 PROTEIN YCR015C"/>
    <property type="match status" value="1"/>
</dbReference>
<dbReference type="AlphaFoldDB" id="A0A2H4SKC1"/>
<dbReference type="InterPro" id="IPR036412">
    <property type="entry name" value="HAD-like_sf"/>
</dbReference>
<feature type="compositionally biased region" description="Basic and acidic residues" evidence="10">
    <location>
        <begin position="351"/>
        <end position="360"/>
    </location>
</feature>
<keyword evidence="5" id="KW-0238">DNA-binding</keyword>
<keyword evidence="13" id="KW-0648">Protein biosynthesis</keyword>